<dbReference type="Proteomes" id="UP000494256">
    <property type="component" value="Unassembled WGS sequence"/>
</dbReference>
<keyword evidence="1" id="KW-0732">Signal</keyword>
<name>A0A8S0ZM72_ARCPL</name>
<dbReference type="OrthoDB" id="6878635at2759"/>
<reference evidence="2 3" key="1">
    <citation type="submission" date="2020-04" db="EMBL/GenBank/DDBJ databases">
        <authorList>
            <person name="Wallbank WR R."/>
            <person name="Pardo Diaz C."/>
            <person name="Kozak K."/>
            <person name="Martin S."/>
            <person name="Jiggins C."/>
            <person name="Moest M."/>
            <person name="Warren A I."/>
            <person name="Byers J.R.P. K."/>
            <person name="Montejo-Kovacevich G."/>
            <person name="Yen C E."/>
        </authorList>
    </citation>
    <scope>NUCLEOTIDE SEQUENCE [LARGE SCALE GENOMIC DNA]</scope>
</reference>
<dbReference type="EMBL" id="CADEBD010000294">
    <property type="protein sequence ID" value="CAB3234031.1"/>
    <property type="molecule type" value="Genomic_DNA"/>
</dbReference>
<evidence type="ECO:0000313" key="2">
    <source>
        <dbReference type="EMBL" id="CAB3234031.1"/>
    </source>
</evidence>
<accession>A0A8S0ZM72</accession>
<evidence type="ECO:0000256" key="1">
    <source>
        <dbReference type="SAM" id="SignalP"/>
    </source>
</evidence>
<comment type="caution">
    <text evidence="2">The sequence shown here is derived from an EMBL/GenBank/DDBJ whole genome shotgun (WGS) entry which is preliminary data.</text>
</comment>
<protein>
    <submittedName>
        <fullName evidence="2">Uncharacterized protein</fullName>
    </submittedName>
</protein>
<gene>
    <name evidence="2" type="ORF">APLA_LOCUS6346</name>
</gene>
<evidence type="ECO:0000313" key="3">
    <source>
        <dbReference type="Proteomes" id="UP000494256"/>
    </source>
</evidence>
<dbReference type="AlphaFoldDB" id="A0A8S0ZM72"/>
<feature type="chain" id="PRO_5035715667" evidence="1">
    <location>
        <begin position="23"/>
        <end position="178"/>
    </location>
</feature>
<organism evidence="2 3">
    <name type="scientific">Arctia plantaginis</name>
    <name type="common">Wood tiger moth</name>
    <name type="synonym">Phalaena plantaginis</name>
    <dbReference type="NCBI Taxonomy" id="874455"/>
    <lineage>
        <taxon>Eukaryota</taxon>
        <taxon>Metazoa</taxon>
        <taxon>Ecdysozoa</taxon>
        <taxon>Arthropoda</taxon>
        <taxon>Hexapoda</taxon>
        <taxon>Insecta</taxon>
        <taxon>Pterygota</taxon>
        <taxon>Neoptera</taxon>
        <taxon>Endopterygota</taxon>
        <taxon>Lepidoptera</taxon>
        <taxon>Glossata</taxon>
        <taxon>Ditrysia</taxon>
        <taxon>Noctuoidea</taxon>
        <taxon>Erebidae</taxon>
        <taxon>Arctiinae</taxon>
        <taxon>Arctia</taxon>
    </lineage>
</organism>
<feature type="signal peptide" evidence="1">
    <location>
        <begin position="1"/>
        <end position="22"/>
    </location>
</feature>
<sequence>MANLKIFVFLFVVMVSSSIILAQESPESLSSEPGSPQNAPTTQAPFGSGIFNHFPLKPPSFDLHALWPHFAATGFAPRHKRAIKEDSEIEDHPRAKRRVITYARVAIVFDVVIHFTWARSRRAAATLLIARMGYAHQSKDLCALQYHQHLHLPLLRLQPQVQTRLAADNKKPEVRVIL</sequence>
<proteinExistence type="predicted"/>